<dbReference type="InterPro" id="IPR011059">
    <property type="entry name" value="Metal-dep_hydrolase_composite"/>
</dbReference>
<dbReference type="Gene3D" id="2.30.40.10">
    <property type="entry name" value="Urease, subunit C, domain 1"/>
    <property type="match status" value="1"/>
</dbReference>
<dbReference type="Proteomes" id="UP000294963">
    <property type="component" value="Unassembled WGS sequence"/>
</dbReference>
<dbReference type="AlphaFoldDB" id="A0A4R1XU88"/>
<dbReference type="EMBL" id="SLVJ01000008">
    <property type="protein sequence ID" value="TCM67526.1"/>
    <property type="molecule type" value="Genomic_DNA"/>
</dbReference>
<feature type="domain" description="Amidohydrolase-related" evidence="2">
    <location>
        <begin position="92"/>
        <end position="448"/>
    </location>
</feature>
<keyword evidence="3" id="KW-0378">Hydrolase</keyword>
<name>A0A4R1XU88_ACICA</name>
<accession>A0A4R1XU88</accession>
<dbReference type="Pfam" id="PF01979">
    <property type="entry name" value="Amidohydro_1"/>
    <property type="match status" value="1"/>
</dbReference>
<dbReference type="PANTHER" id="PTHR43135:SF3">
    <property type="entry name" value="ALPHA-D-RIBOSE 1-METHYLPHOSPHONATE 5-TRIPHOSPHATE DIPHOSPHATASE"/>
    <property type="match status" value="1"/>
</dbReference>
<dbReference type="OrthoDB" id="9782972at2"/>
<dbReference type="InterPro" id="IPR032466">
    <property type="entry name" value="Metal_Hydrolase"/>
</dbReference>
<protein>
    <submittedName>
        <fullName evidence="3">Imidazolonepropionase-like amidohydrolase</fullName>
    </submittedName>
</protein>
<proteinExistence type="predicted"/>
<comment type="caution">
    <text evidence="3">The sequence shown here is derived from an EMBL/GenBank/DDBJ whole genome shotgun (WGS) entry which is preliminary data.</text>
</comment>
<evidence type="ECO:0000313" key="3">
    <source>
        <dbReference type="EMBL" id="TCM67526.1"/>
    </source>
</evidence>
<feature type="chain" id="PRO_5020886425" evidence="1">
    <location>
        <begin position="24"/>
        <end position="456"/>
    </location>
</feature>
<dbReference type="InterPro" id="IPR006680">
    <property type="entry name" value="Amidohydro-rel"/>
</dbReference>
<gene>
    <name evidence="3" type="ORF">EC844_10840</name>
</gene>
<evidence type="ECO:0000259" key="2">
    <source>
        <dbReference type="Pfam" id="PF01979"/>
    </source>
</evidence>
<dbReference type="CDD" id="cd01299">
    <property type="entry name" value="Met_dep_hydrolase_A"/>
    <property type="match status" value="1"/>
</dbReference>
<dbReference type="InterPro" id="IPR057744">
    <property type="entry name" value="OTAase-like"/>
</dbReference>
<dbReference type="GO" id="GO:0016810">
    <property type="term" value="F:hydrolase activity, acting on carbon-nitrogen (but not peptide) bonds"/>
    <property type="evidence" value="ECO:0007669"/>
    <property type="project" value="InterPro"/>
</dbReference>
<reference evidence="3 4" key="1">
    <citation type="submission" date="2019-03" db="EMBL/GenBank/DDBJ databases">
        <title>Genomic analyses of the natural microbiome of Caenorhabditis elegans.</title>
        <authorList>
            <person name="Samuel B."/>
        </authorList>
    </citation>
    <scope>NUCLEOTIDE SEQUENCE [LARGE SCALE GENOMIC DNA]</scope>
    <source>
        <strain evidence="3 4">JUb89</strain>
    </source>
</reference>
<feature type="signal peptide" evidence="1">
    <location>
        <begin position="1"/>
        <end position="23"/>
    </location>
</feature>
<evidence type="ECO:0000313" key="4">
    <source>
        <dbReference type="Proteomes" id="UP000294963"/>
    </source>
</evidence>
<dbReference type="InterPro" id="IPR051781">
    <property type="entry name" value="Metallo-dep_Hydrolase"/>
</dbReference>
<dbReference type="PANTHER" id="PTHR43135">
    <property type="entry name" value="ALPHA-D-RIBOSE 1-METHYLPHOSPHONATE 5-TRIPHOSPHATE DIPHOSPHATASE"/>
    <property type="match status" value="1"/>
</dbReference>
<dbReference type="Gene3D" id="3.20.20.140">
    <property type="entry name" value="Metal-dependent hydrolases"/>
    <property type="match status" value="1"/>
</dbReference>
<sequence length="456" mass="49275">MRFNLPILYTCILLLGAVTSVSAHSPSTVSPSTAVAEKQTVLFKNVRIFDGKSTKLTPPMHVLVEGNQIKAIMKEINIPLDQVKLIEGANRTLMPGLIDAHWHSMLAALPAMKMMSAEVADMNFMAAQEANNTLMRGFTTVRDLGGPVFSLKRAIDSKIVTGPRIWPSGAIISQTGGHGDFRMTYDIPSTSNGVLSRGEAAGGGIIADGPDEVRKRVREQLMLGATQIKLAAGGGVSSTYDPIDVAQYSVEEFKAAVDAADNWGTYVSVHAYTPKAIQMALQGGVKVIEHAQLLDEPTAKMMASKGAWLSGQAFIDNEFANPQVGANRQKQMQVQAGTDKAYDLAKKYKLKVSWGTDILFNPQMTKNQGAILATMTRWYSPVEVLKMATSTNAELLKLSGERSPYVGKLGVIEEGALADILLVNGDPIENIQLIADPEKNLAVIMKDGVIYKNQLD</sequence>
<evidence type="ECO:0000256" key="1">
    <source>
        <dbReference type="SAM" id="SignalP"/>
    </source>
</evidence>
<keyword evidence="4" id="KW-1185">Reference proteome</keyword>
<organism evidence="3 4">
    <name type="scientific">Acinetobacter calcoaceticus</name>
    <dbReference type="NCBI Taxonomy" id="471"/>
    <lineage>
        <taxon>Bacteria</taxon>
        <taxon>Pseudomonadati</taxon>
        <taxon>Pseudomonadota</taxon>
        <taxon>Gammaproteobacteria</taxon>
        <taxon>Moraxellales</taxon>
        <taxon>Moraxellaceae</taxon>
        <taxon>Acinetobacter</taxon>
        <taxon>Acinetobacter calcoaceticus/baumannii complex</taxon>
    </lineage>
</organism>
<keyword evidence="1" id="KW-0732">Signal</keyword>
<dbReference type="SUPFAM" id="SSF51556">
    <property type="entry name" value="Metallo-dependent hydrolases"/>
    <property type="match status" value="1"/>
</dbReference>
<dbReference type="SUPFAM" id="SSF51338">
    <property type="entry name" value="Composite domain of metallo-dependent hydrolases"/>
    <property type="match status" value="2"/>
</dbReference>